<keyword evidence="2" id="KW-1185">Reference proteome</keyword>
<protein>
    <recommendedName>
        <fullName evidence="3">RAP domain-containing protein</fullName>
    </recommendedName>
</protein>
<evidence type="ECO:0000313" key="1">
    <source>
        <dbReference type="EMBL" id="CAK0844261.1"/>
    </source>
</evidence>
<dbReference type="Proteomes" id="UP001189429">
    <property type="component" value="Unassembled WGS sequence"/>
</dbReference>
<organism evidence="1 2">
    <name type="scientific">Prorocentrum cordatum</name>
    <dbReference type="NCBI Taxonomy" id="2364126"/>
    <lineage>
        <taxon>Eukaryota</taxon>
        <taxon>Sar</taxon>
        <taxon>Alveolata</taxon>
        <taxon>Dinophyceae</taxon>
        <taxon>Prorocentrales</taxon>
        <taxon>Prorocentraceae</taxon>
        <taxon>Prorocentrum</taxon>
    </lineage>
</organism>
<sequence>MVGWFESEDMDVGKRGTQNAVLQVVWSFAVAGFHTRYESFAAFLDYVFFAELADRRPLQLHRLAQLADMSLQEAPEVARLCQYPERLAAARTDPRVRSLVSAEPAAEPQLLQEVVAALRGMGRAHEVRKVPDGTSPFAPDVSLEEGGRKVGLLTAGQHELLRSGPPGTNFSGAAEAGAPALRRRLLRSRGWQTALVDAPSWAALRGGEEQQAHLERLLSAAAGEGAD</sequence>
<evidence type="ECO:0008006" key="3">
    <source>
        <dbReference type="Google" id="ProtNLM"/>
    </source>
</evidence>
<evidence type="ECO:0000313" key="2">
    <source>
        <dbReference type="Proteomes" id="UP001189429"/>
    </source>
</evidence>
<accession>A0ABN9TEQ7</accession>
<dbReference type="EMBL" id="CAUYUJ010014649">
    <property type="protein sequence ID" value="CAK0844261.1"/>
    <property type="molecule type" value="Genomic_DNA"/>
</dbReference>
<reference evidence="1" key="1">
    <citation type="submission" date="2023-10" db="EMBL/GenBank/DDBJ databases">
        <authorList>
            <person name="Chen Y."/>
            <person name="Shah S."/>
            <person name="Dougan E. K."/>
            <person name="Thang M."/>
            <person name="Chan C."/>
        </authorList>
    </citation>
    <scope>NUCLEOTIDE SEQUENCE [LARGE SCALE GENOMIC DNA]</scope>
</reference>
<gene>
    <name evidence="1" type="ORF">PCOR1329_LOCUS38402</name>
</gene>
<proteinExistence type="predicted"/>
<name>A0ABN9TEQ7_9DINO</name>
<comment type="caution">
    <text evidence="1">The sequence shown here is derived from an EMBL/GenBank/DDBJ whole genome shotgun (WGS) entry which is preliminary data.</text>
</comment>